<comment type="caution">
    <text evidence="2">The sequence shown here is derived from an EMBL/GenBank/DDBJ whole genome shotgun (WGS) entry which is preliminary data.</text>
</comment>
<feature type="compositionally biased region" description="Low complexity" evidence="1">
    <location>
        <begin position="15"/>
        <end position="24"/>
    </location>
</feature>
<evidence type="ECO:0000256" key="1">
    <source>
        <dbReference type="SAM" id="MobiDB-lite"/>
    </source>
</evidence>
<name>A0A9D4XEK6_PEA</name>
<dbReference type="Gramene" id="Psat04G0248200-T1">
    <property type="protein sequence ID" value="KAI5417870.1"/>
    <property type="gene ID" value="KIW84_042482"/>
</dbReference>
<keyword evidence="3" id="KW-1185">Reference proteome</keyword>
<dbReference type="EMBL" id="JAMSHJ010000004">
    <property type="protein sequence ID" value="KAI5417870.1"/>
    <property type="molecule type" value="Genomic_DNA"/>
</dbReference>
<feature type="region of interest" description="Disordered" evidence="1">
    <location>
        <begin position="147"/>
        <end position="182"/>
    </location>
</feature>
<feature type="compositionally biased region" description="Basic and acidic residues" evidence="1">
    <location>
        <begin position="155"/>
        <end position="182"/>
    </location>
</feature>
<evidence type="ECO:0000313" key="3">
    <source>
        <dbReference type="Proteomes" id="UP001058974"/>
    </source>
</evidence>
<gene>
    <name evidence="2" type="ORF">KIW84_042482</name>
</gene>
<feature type="region of interest" description="Disordered" evidence="1">
    <location>
        <begin position="218"/>
        <end position="241"/>
    </location>
</feature>
<accession>A0A9D4XEK6</accession>
<feature type="region of interest" description="Disordered" evidence="1">
    <location>
        <begin position="327"/>
        <end position="356"/>
    </location>
</feature>
<feature type="compositionally biased region" description="Basic residues" evidence="1">
    <location>
        <begin position="229"/>
        <end position="241"/>
    </location>
</feature>
<sequence>MRNPKTSASRKGKPSKVSTSSPPSMTARNVKTLELSTIVKKPQSMTSLYLDPISVEPNVGISKDRPVLTNVMEDVETSKTSDKPRSVTTLSKSNVIVEDRDDVYKNIHVLISQVLGIEPKIDVVPDVSTSLAQPDNTTETLMDKSDVNVSTLSPEKLKDKERSEGMTGDLDNKDKNSIEKKDQPTDMVNIEDLDSDDVPIGQILAPCISKILKNRKCQAIESSSTPSKSIRKRASGGPKKRWSKFVTHVSKKKSLKRKEVSSEYRKHVPNIVMTSGHTPSRPTNRTCILVEQKDTCKTLDETIKSCTERKSKIEMLIKVLCKEEGSLKGDGIDEEEENEEGSNASDNENATNSDKD</sequence>
<dbReference type="Proteomes" id="UP001058974">
    <property type="component" value="Chromosome 4"/>
</dbReference>
<feature type="region of interest" description="Disordered" evidence="1">
    <location>
        <begin position="1"/>
        <end position="29"/>
    </location>
</feature>
<feature type="compositionally biased region" description="Low complexity" evidence="1">
    <location>
        <begin position="341"/>
        <end position="350"/>
    </location>
</feature>
<reference evidence="2 3" key="1">
    <citation type="journal article" date="2022" name="Nat. Genet.">
        <title>Improved pea reference genome and pan-genome highlight genomic features and evolutionary characteristics.</title>
        <authorList>
            <person name="Yang T."/>
            <person name="Liu R."/>
            <person name="Luo Y."/>
            <person name="Hu S."/>
            <person name="Wang D."/>
            <person name="Wang C."/>
            <person name="Pandey M.K."/>
            <person name="Ge S."/>
            <person name="Xu Q."/>
            <person name="Li N."/>
            <person name="Li G."/>
            <person name="Huang Y."/>
            <person name="Saxena R.K."/>
            <person name="Ji Y."/>
            <person name="Li M."/>
            <person name="Yan X."/>
            <person name="He Y."/>
            <person name="Liu Y."/>
            <person name="Wang X."/>
            <person name="Xiang C."/>
            <person name="Varshney R.K."/>
            <person name="Ding H."/>
            <person name="Gao S."/>
            <person name="Zong X."/>
        </authorList>
    </citation>
    <scope>NUCLEOTIDE SEQUENCE [LARGE SCALE GENOMIC DNA]</scope>
    <source>
        <strain evidence="2 3">cv. Zhongwan 6</strain>
    </source>
</reference>
<protein>
    <submittedName>
        <fullName evidence="2">Uncharacterized protein</fullName>
    </submittedName>
</protein>
<dbReference type="AlphaFoldDB" id="A0A9D4XEK6"/>
<proteinExistence type="predicted"/>
<evidence type="ECO:0000313" key="2">
    <source>
        <dbReference type="EMBL" id="KAI5417870.1"/>
    </source>
</evidence>
<organism evidence="2 3">
    <name type="scientific">Pisum sativum</name>
    <name type="common">Garden pea</name>
    <name type="synonym">Lathyrus oleraceus</name>
    <dbReference type="NCBI Taxonomy" id="3888"/>
    <lineage>
        <taxon>Eukaryota</taxon>
        <taxon>Viridiplantae</taxon>
        <taxon>Streptophyta</taxon>
        <taxon>Embryophyta</taxon>
        <taxon>Tracheophyta</taxon>
        <taxon>Spermatophyta</taxon>
        <taxon>Magnoliopsida</taxon>
        <taxon>eudicotyledons</taxon>
        <taxon>Gunneridae</taxon>
        <taxon>Pentapetalae</taxon>
        <taxon>rosids</taxon>
        <taxon>fabids</taxon>
        <taxon>Fabales</taxon>
        <taxon>Fabaceae</taxon>
        <taxon>Papilionoideae</taxon>
        <taxon>50 kb inversion clade</taxon>
        <taxon>NPAAA clade</taxon>
        <taxon>Hologalegina</taxon>
        <taxon>IRL clade</taxon>
        <taxon>Fabeae</taxon>
        <taxon>Lathyrus</taxon>
    </lineage>
</organism>